<name>A0A8K1GYT4_9PASS</name>
<gene>
    <name evidence="1" type="ORF">HGM15179_001351</name>
</gene>
<feature type="non-terminal residue" evidence="1">
    <location>
        <position position="1"/>
    </location>
</feature>
<keyword evidence="2" id="KW-1185">Reference proteome</keyword>
<feature type="non-terminal residue" evidence="1">
    <location>
        <position position="58"/>
    </location>
</feature>
<organism evidence="1 2">
    <name type="scientific">Zosterops borbonicus</name>
    <dbReference type="NCBI Taxonomy" id="364589"/>
    <lineage>
        <taxon>Eukaryota</taxon>
        <taxon>Metazoa</taxon>
        <taxon>Chordata</taxon>
        <taxon>Craniata</taxon>
        <taxon>Vertebrata</taxon>
        <taxon>Euteleostomi</taxon>
        <taxon>Archelosauria</taxon>
        <taxon>Archosauria</taxon>
        <taxon>Dinosauria</taxon>
        <taxon>Saurischia</taxon>
        <taxon>Theropoda</taxon>
        <taxon>Coelurosauria</taxon>
        <taxon>Aves</taxon>
        <taxon>Neognathae</taxon>
        <taxon>Neoaves</taxon>
        <taxon>Telluraves</taxon>
        <taxon>Australaves</taxon>
        <taxon>Passeriformes</taxon>
        <taxon>Sylvioidea</taxon>
        <taxon>Zosteropidae</taxon>
        <taxon>Zosterops</taxon>
    </lineage>
</organism>
<protein>
    <submittedName>
        <fullName evidence="1">Uncharacterized protein</fullName>
    </submittedName>
</protein>
<sequence>KKIISLFWEKSVQHGTEISLELFYMDSENKTRQNKISTNCEKVLREASIAQHQVRVHL</sequence>
<evidence type="ECO:0000313" key="1">
    <source>
        <dbReference type="EMBL" id="TRZ25765.1"/>
    </source>
</evidence>
<comment type="caution">
    <text evidence="1">The sequence shown here is derived from an EMBL/GenBank/DDBJ whole genome shotgun (WGS) entry which is preliminary data.</text>
</comment>
<proteinExistence type="predicted"/>
<dbReference type="Proteomes" id="UP000796761">
    <property type="component" value="Unassembled WGS sequence"/>
</dbReference>
<evidence type="ECO:0000313" key="2">
    <source>
        <dbReference type="Proteomes" id="UP000796761"/>
    </source>
</evidence>
<reference evidence="1" key="1">
    <citation type="submission" date="2019-04" db="EMBL/GenBank/DDBJ databases">
        <title>Genome assembly of Zosterops borbonicus 15179.</title>
        <authorList>
            <person name="Leroy T."/>
            <person name="Anselmetti Y."/>
            <person name="Tilak M.-K."/>
            <person name="Nabholz B."/>
        </authorList>
    </citation>
    <scope>NUCLEOTIDE SEQUENCE</scope>
    <source>
        <strain evidence="1">HGM_15179</strain>
        <tissue evidence="1">Muscle</tissue>
    </source>
</reference>
<accession>A0A8K1GYT4</accession>
<dbReference type="EMBL" id="SWJQ01000021">
    <property type="protein sequence ID" value="TRZ25765.1"/>
    <property type="molecule type" value="Genomic_DNA"/>
</dbReference>
<dbReference type="AlphaFoldDB" id="A0A8K1GYT4"/>